<evidence type="ECO:0000256" key="2">
    <source>
        <dbReference type="ARBA" id="ARBA00022692"/>
    </source>
</evidence>
<dbReference type="InterPro" id="IPR051533">
    <property type="entry name" value="WaaL-like"/>
</dbReference>
<evidence type="ECO:0000256" key="3">
    <source>
        <dbReference type="ARBA" id="ARBA00022989"/>
    </source>
</evidence>
<dbReference type="GO" id="GO:0016020">
    <property type="term" value="C:membrane"/>
    <property type="evidence" value="ECO:0007669"/>
    <property type="project" value="UniProtKB-SubCell"/>
</dbReference>
<name>A0A223V439_9FLAO</name>
<dbReference type="InterPro" id="IPR007016">
    <property type="entry name" value="O-antigen_ligase-rel_domated"/>
</dbReference>
<feature type="transmembrane region" description="Helical" evidence="5">
    <location>
        <begin position="148"/>
        <end position="165"/>
    </location>
</feature>
<sequence length="310" mass="36078">MKEKVYQYSLCLFAFSMAFEPDWSSKTLILTSFFALFNIKFNREVFKKLPFAILCILALYVVLNIVFITREADFSFFPFLGLLFLFFLLFTNTSIEIKSKEWILFSFVAGVFVVGLFNLFFSFFRSSGAMITFFNSWETTAIIDIQKIYYAMYLNMAYAICLVGLQKGRIKYRLVYITILTALTVVLLIYSGAMSGIILFVVINALMLLQLAKKWVRFFFVISFITFPMVFLLLLSKQMTQDFFSQIDGENSRIRNYNVNMELILAAPIFGYGLGKERQTMQANRNEKSWEYKNNYHAHNQYFESLLGGG</sequence>
<dbReference type="EMBL" id="CP022957">
    <property type="protein sequence ID" value="ASV30183.1"/>
    <property type="molecule type" value="Genomic_DNA"/>
</dbReference>
<feature type="transmembrane region" description="Helical" evidence="5">
    <location>
        <begin position="174"/>
        <end position="203"/>
    </location>
</feature>
<dbReference type="PANTHER" id="PTHR37422">
    <property type="entry name" value="TEICHURONIC ACID BIOSYNTHESIS PROTEIN TUAE"/>
    <property type="match status" value="1"/>
</dbReference>
<feature type="transmembrane region" description="Helical" evidence="5">
    <location>
        <begin position="51"/>
        <end position="68"/>
    </location>
</feature>
<evidence type="ECO:0000256" key="4">
    <source>
        <dbReference type="ARBA" id="ARBA00023136"/>
    </source>
</evidence>
<comment type="subcellular location">
    <subcellularLocation>
        <location evidence="1">Membrane</location>
        <topology evidence="1">Multi-pass membrane protein</topology>
    </subcellularLocation>
</comment>
<keyword evidence="2 5" id="KW-0812">Transmembrane</keyword>
<evidence type="ECO:0000256" key="1">
    <source>
        <dbReference type="ARBA" id="ARBA00004141"/>
    </source>
</evidence>
<feature type="transmembrane region" description="Helical" evidence="5">
    <location>
        <begin position="215"/>
        <end position="235"/>
    </location>
</feature>
<dbReference type="RefSeq" id="WP_094996803.1">
    <property type="nucleotide sequence ID" value="NZ_CP022957.1"/>
</dbReference>
<proteinExistence type="predicted"/>
<organism evidence="7 8">
    <name type="scientific">Maribacter cobaltidurans</name>
    <dbReference type="NCBI Taxonomy" id="1178778"/>
    <lineage>
        <taxon>Bacteria</taxon>
        <taxon>Pseudomonadati</taxon>
        <taxon>Bacteroidota</taxon>
        <taxon>Flavobacteriia</taxon>
        <taxon>Flavobacteriales</taxon>
        <taxon>Flavobacteriaceae</taxon>
        <taxon>Maribacter</taxon>
    </lineage>
</organism>
<feature type="transmembrane region" description="Helical" evidence="5">
    <location>
        <begin position="102"/>
        <end position="124"/>
    </location>
</feature>
<keyword evidence="8" id="KW-1185">Reference proteome</keyword>
<dbReference type="Pfam" id="PF04932">
    <property type="entry name" value="Wzy_C"/>
    <property type="match status" value="1"/>
</dbReference>
<dbReference type="PANTHER" id="PTHR37422:SF17">
    <property type="entry name" value="O-ANTIGEN LIGASE"/>
    <property type="match status" value="1"/>
</dbReference>
<feature type="transmembrane region" description="Helical" evidence="5">
    <location>
        <begin position="74"/>
        <end position="90"/>
    </location>
</feature>
<feature type="domain" description="O-antigen ligase-related" evidence="6">
    <location>
        <begin position="180"/>
        <end position="310"/>
    </location>
</feature>
<dbReference type="Proteomes" id="UP000215244">
    <property type="component" value="Chromosome"/>
</dbReference>
<evidence type="ECO:0000259" key="6">
    <source>
        <dbReference type="Pfam" id="PF04932"/>
    </source>
</evidence>
<dbReference type="KEGG" id="marb:CJ263_08090"/>
<keyword evidence="4 5" id="KW-0472">Membrane</keyword>
<dbReference type="OrthoDB" id="1430552at2"/>
<accession>A0A223V439</accession>
<evidence type="ECO:0000256" key="5">
    <source>
        <dbReference type="SAM" id="Phobius"/>
    </source>
</evidence>
<evidence type="ECO:0000313" key="7">
    <source>
        <dbReference type="EMBL" id="ASV30183.1"/>
    </source>
</evidence>
<keyword evidence="3 5" id="KW-1133">Transmembrane helix</keyword>
<dbReference type="AlphaFoldDB" id="A0A223V439"/>
<evidence type="ECO:0000313" key="8">
    <source>
        <dbReference type="Proteomes" id="UP000215244"/>
    </source>
</evidence>
<gene>
    <name evidence="7" type="ORF">CJ263_08090</name>
</gene>
<protein>
    <recommendedName>
        <fullName evidence="6">O-antigen ligase-related domain-containing protein</fullName>
    </recommendedName>
</protein>
<reference evidence="7 8" key="1">
    <citation type="submission" date="2017-08" db="EMBL/GenBank/DDBJ databases">
        <title>The complete genome sequence of Maribacter sp. B1, isolated from deep-sea sediment.</title>
        <authorList>
            <person name="Wu Y.-H."/>
            <person name="Cheng H."/>
            <person name="Xu X.-W."/>
        </authorList>
    </citation>
    <scope>NUCLEOTIDE SEQUENCE [LARGE SCALE GENOMIC DNA]</scope>
    <source>
        <strain evidence="7 8">B1</strain>
    </source>
</reference>